<comment type="caution">
    <text evidence="1">The sequence shown here is derived from an EMBL/GenBank/DDBJ whole genome shotgun (WGS) entry which is preliminary data.</text>
</comment>
<accession>A0A2T3FSS1</accession>
<reference evidence="1 2" key="1">
    <citation type="journal article" date="2019" name="Int. J. Syst. Evol. Microbiol.">
        <title>Faecalibacillus intestinalis gen. nov., sp. nov. and Faecalibacillus faecis sp. nov., isolated from human faeces.</title>
        <authorList>
            <person name="Seo B."/>
            <person name="Jeon K."/>
            <person name="Baek I."/>
            <person name="Lee Y.M."/>
            <person name="Baek K."/>
            <person name="Ko G."/>
        </authorList>
    </citation>
    <scope>NUCLEOTIDE SEQUENCE [LARGE SCALE GENOMIC DNA]</scope>
    <source>
        <strain evidence="1 2">SNUG30099</strain>
    </source>
</reference>
<dbReference type="AlphaFoldDB" id="A0A2T3FSS1"/>
<keyword evidence="2" id="KW-1185">Reference proteome</keyword>
<dbReference type="Proteomes" id="UP000240974">
    <property type="component" value="Unassembled WGS sequence"/>
</dbReference>
<sequence length="34" mass="4071">MELSFDERLSILIDGETDAKYNNLIYRKKDHTLK</sequence>
<name>A0A2T3FSS1_9FIRM</name>
<dbReference type="EMBL" id="PYLQ01000020">
    <property type="protein sequence ID" value="PST38314.1"/>
    <property type="molecule type" value="Genomic_DNA"/>
</dbReference>
<gene>
    <name evidence="1" type="ORF">C7U54_11590</name>
</gene>
<protein>
    <submittedName>
        <fullName evidence="1">Uncharacterized protein</fullName>
    </submittedName>
</protein>
<evidence type="ECO:0000313" key="2">
    <source>
        <dbReference type="Proteomes" id="UP000240974"/>
    </source>
</evidence>
<evidence type="ECO:0000313" key="1">
    <source>
        <dbReference type="EMBL" id="PST38314.1"/>
    </source>
</evidence>
<organism evidence="1 2">
    <name type="scientific">Faecalibacillus intestinalis</name>
    <dbReference type="NCBI Taxonomy" id="1982626"/>
    <lineage>
        <taxon>Bacteria</taxon>
        <taxon>Bacillati</taxon>
        <taxon>Bacillota</taxon>
        <taxon>Erysipelotrichia</taxon>
        <taxon>Erysipelotrichales</taxon>
        <taxon>Coprobacillaceae</taxon>
        <taxon>Faecalibacillus</taxon>
    </lineage>
</organism>
<proteinExistence type="predicted"/>